<evidence type="ECO:0000256" key="1">
    <source>
        <dbReference type="ARBA" id="ARBA00007164"/>
    </source>
</evidence>
<keyword evidence="6" id="KW-0961">Cell wall biogenesis/degradation</keyword>
<feature type="domain" description="Peptidase S11 D-alanyl-D-alanine carboxypeptidase A N-terminal" evidence="10">
    <location>
        <begin position="2"/>
        <end position="225"/>
    </location>
</feature>
<evidence type="ECO:0000256" key="2">
    <source>
        <dbReference type="ARBA" id="ARBA00022729"/>
    </source>
</evidence>
<keyword evidence="4" id="KW-0133">Cell shape</keyword>
<evidence type="ECO:0000313" key="11">
    <source>
        <dbReference type="EMBL" id="MBO2453559.1"/>
    </source>
</evidence>
<protein>
    <submittedName>
        <fullName evidence="11">D-alanyl-D-alanine carboxypeptidase</fullName>
    </submittedName>
</protein>
<dbReference type="InterPro" id="IPR018044">
    <property type="entry name" value="Peptidase_S11"/>
</dbReference>
<keyword evidence="11" id="KW-0121">Carboxypeptidase</keyword>
<evidence type="ECO:0000259" key="10">
    <source>
        <dbReference type="Pfam" id="PF00768"/>
    </source>
</evidence>
<dbReference type="SUPFAM" id="SSF56601">
    <property type="entry name" value="beta-lactamase/transpeptidase-like"/>
    <property type="match status" value="1"/>
</dbReference>
<keyword evidence="5" id="KW-0573">Peptidoglycan synthesis</keyword>
<evidence type="ECO:0000256" key="6">
    <source>
        <dbReference type="ARBA" id="ARBA00023316"/>
    </source>
</evidence>
<feature type="active site" description="Acyl-ester intermediate" evidence="7">
    <location>
        <position position="30"/>
    </location>
</feature>
<sequence length="245" mass="26857">MRARTAFLADAGTGKRLWARHSGARRQIGSITKVMTALIVLQAGHLDRKIRIKSAHVAYAASRNGSTARLRVGDRLTTRELLYAMMLPSGCDAAAALADTYGPGQGRFVRKMNRTARRLGMSRTHYVDMSGLSTAGYSSARDQTVLGRYVMRSATFRQIVSRDRYVAHGNRGHGRYVWLSTNELLGAYPGILGIKSGHTSAAGYSFLFAARRYGRTLIGAVLNSSQTRPGARFADAARVLNWGFR</sequence>
<dbReference type="GO" id="GO:0071555">
    <property type="term" value="P:cell wall organization"/>
    <property type="evidence" value="ECO:0007669"/>
    <property type="project" value="UniProtKB-KW"/>
</dbReference>
<evidence type="ECO:0000256" key="7">
    <source>
        <dbReference type="PIRSR" id="PIRSR618044-1"/>
    </source>
</evidence>
<evidence type="ECO:0000256" key="5">
    <source>
        <dbReference type="ARBA" id="ARBA00022984"/>
    </source>
</evidence>
<evidence type="ECO:0000256" key="8">
    <source>
        <dbReference type="PIRSR" id="PIRSR618044-2"/>
    </source>
</evidence>
<evidence type="ECO:0000256" key="4">
    <source>
        <dbReference type="ARBA" id="ARBA00022960"/>
    </source>
</evidence>
<dbReference type="GO" id="GO:0009252">
    <property type="term" value="P:peptidoglycan biosynthetic process"/>
    <property type="evidence" value="ECO:0007669"/>
    <property type="project" value="UniProtKB-KW"/>
</dbReference>
<dbReference type="GO" id="GO:0006508">
    <property type="term" value="P:proteolysis"/>
    <property type="evidence" value="ECO:0007669"/>
    <property type="project" value="InterPro"/>
</dbReference>
<proteinExistence type="inferred from homology"/>
<accession>A0A939PR03</accession>
<feature type="active site" evidence="7">
    <location>
        <position position="89"/>
    </location>
</feature>
<dbReference type="EMBL" id="JAGEOJ010000021">
    <property type="protein sequence ID" value="MBO2453559.1"/>
    <property type="molecule type" value="Genomic_DNA"/>
</dbReference>
<comment type="similarity">
    <text evidence="1 9">Belongs to the peptidase S11 family.</text>
</comment>
<keyword evidence="11" id="KW-0645">Protease</keyword>
<dbReference type="GO" id="GO:0009002">
    <property type="term" value="F:serine-type D-Ala-D-Ala carboxypeptidase activity"/>
    <property type="evidence" value="ECO:0007669"/>
    <property type="project" value="InterPro"/>
</dbReference>
<evidence type="ECO:0000256" key="9">
    <source>
        <dbReference type="RuleBase" id="RU004016"/>
    </source>
</evidence>
<dbReference type="PANTHER" id="PTHR21581:SF33">
    <property type="entry name" value="D-ALANYL-D-ALANINE CARBOXYPEPTIDASE DACB"/>
    <property type="match status" value="1"/>
</dbReference>
<gene>
    <name evidence="11" type="ORF">J4573_41170</name>
</gene>
<dbReference type="PANTHER" id="PTHR21581">
    <property type="entry name" value="D-ALANYL-D-ALANINE CARBOXYPEPTIDASE"/>
    <property type="match status" value="1"/>
</dbReference>
<keyword evidence="12" id="KW-1185">Reference proteome</keyword>
<dbReference type="AlphaFoldDB" id="A0A939PR03"/>
<evidence type="ECO:0000256" key="3">
    <source>
        <dbReference type="ARBA" id="ARBA00022801"/>
    </source>
</evidence>
<keyword evidence="3" id="KW-0378">Hydrolase</keyword>
<comment type="caution">
    <text evidence="11">The sequence shown here is derived from an EMBL/GenBank/DDBJ whole genome shotgun (WGS) entry which is preliminary data.</text>
</comment>
<dbReference type="PRINTS" id="PR00725">
    <property type="entry name" value="DADACBPTASE1"/>
</dbReference>
<dbReference type="InterPro" id="IPR012338">
    <property type="entry name" value="Beta-lactam/transpept-like"/>
</dbReference>
<reference evidence="11" key="1">
    <citation type="submission" date="2021-03" db="EMBL/GenBank/DDBJ databases">
        <authorList>
            <person name="Kanchanasin P."/>
            <person name="Saeng-In P."/>
            <person name="Phongsopitanun W."/>
            <person name="Yuki M."/>
            <person name="Kudo T."/>
            <person name="Ohkuma M."/>
            <person name="Tanasupawat S."/>
        </authorList>
    </citation>
    <scope>NUCLEOTIDE SEQUENCE</scope>
    <source>
        <strain evidence="11">GKU 128</strain>
    </source>
</reference>
<dbReference type="Proteomes" id="UP000669179">
    <property type="component" value="Unassembled WGS sequence"/>
</dbReference>
<evidence type="ECO:0000313" key="12">
    <source>
        <dbReference type="Proteomes" id="UP000669179"/>
    </source>
</evidence>
<feature type="active site" description="Proton acceptor" evidence="7">
    <location>
        <position position="33"/>
    </location>
</feature>
<organism evidence="11 12">
    <name type="scientific">Actinomadura barringtoniae</name>
    <dbReference type="NCBI Taxonomy" id="1427535"/>
    <lineage>
        <taxon>Bacteria</taxon>
        <taxon>Bacillati</taxon>
        <taxon>Actinomycetota</taxon>
        <taxon>Actinomycetes</taxon>
        <taxon>Streptosporangiales</taxon>
        <taxon>Thermomonosporaceae</taxon>
        <taxon>Actinomadura</taxon>
    </lineage>
</organism>
<dbReference type="GO" id="GO:0008360">
    <property type="term" value="P:regulation of cell shape"/>
    <property type="evidence" value="ECO:0007669"/>
    <property type="project" value="UniProtKB-KW"/>
</dbReference>
<keyword evidence="2" id="KW-0732">Signal</keyword>
<dbReference type="RefSeq" id="WP_208261578.1">
    <property type="nucleotide sequence ID" value="NZ_JAGEOJ010000021.1"/>
</dbReference>
<dbReference type="Pfam" id="PF00768">
    <property type="entry name" value="Peptidase_S11"/>
    <property type="match status" value="1"/>
</dbReference>
<dbReference type="InterPro" id="IPR001967">
    <property type="entry name" value="Peptidase_S11_N"/>
</dbReference>
<feature type="binding site" evidence="8">
    <location>
        <position position="195"/>
    </location>
    <ligand>
        <name>substrate</name>
    </ligand>
</feature>
<name>A0A939PR03_9ACTN</name>
<dbReference type="Gene3D" id="3.40.710.10">
    <property type="entry name" value="DD-peptidase/beta-lactamase superfamily"/>
    <property type="match status" value="1"/>
</dbReference>